<feature type="compositionally biased region" description="Basic and acidic residues" evidence="1">
    <location>
        <begin position="1"/>
        <end position="10"/>
    </location>
</feature>
<name>W5TCJ5_9NOCA</name>
<evidence type="ECO:0000313" key="2">
    <source>
        <dbReference type="EMBL" id="AHH14936.1"/>
    </source>
</evidence>
<dbReference type="HOGENOM" id="CLU_3330752_0_0_11"/>
<accession>W5TCJ5</accession>
<proteinExistence type="predicted"/>
<sequence length="38" mass="4207">MGTRKNDVKVQVRSRKACETVPDSGADDDPKGEHHDRA</sequence>
<dbReference type="STRING" id="1415166.NONO_c01160"/>
<dbReference type="PATRIC" id="fig|1415166.3.peg.114"/>
<dbReference type="Proteomes" id="UP000019150">
    <property type="component" value="Chromosome"/>
</dbReference>
<feature type="compositionally biased region" description="Basic and acidic residues" evidence="1">
    <location>
        <begin position="28"/>
        <end position="38"/>
    </location>
</feature>
<keyword evidence="3" id="KW-1185">Reference proteome</keyword>
<gene>
    <name evidence="2" type="ORF">NONO_c01160</name>
</gene>
<protein>
    <submittedName>
        <fullName evidence="2">Uncharacterized protein</fullName>
    </submittedName>
</protein>
<dbReference type="EMBL" id="CP006850">
    <property type="protein sequence ID" value="AHH14936.1"/>
    <property type="molecule type" value="Genomic_DNA"/>
</dbReference>
<evidence type="ECO:0000313" key="3">
    <source>
        <dbReference type="Proteomes" id="UP000019150"/>
    </source>
</evidence>
<dbReference type="AlphaFoldDB" id="W5TCJ5"/>
<dbReference type="KEGG" id="nno:NONO_c01160"/>
<organism evidence="2 3">
    <name type="scientific">Nocardia nova SH22a</name>
    <dbReference type="NCBI Taxonomy" id="1415166"/>
    <lineage>
        <taxon>Bacteria</taxon>
        <taxon>Bacillati</taxon>
        <taxon>Actinomycetota</taxon>
        <taxon>Actinomycetes</taxon>
        <taxon>Mycobacteriales</taxon>
        <taxon>Nocardiaceae</taxon>
        <taxon>Nocardia</taxon>
    </lineage>
</organism>
<feature type="region of interest" description="Disordered" evidence="1">
    <location>
        <begin position="1"/>
        <end position="38"/>
    </location>
</feature>
<reference evidence="2 3" key="1">
    <citation type="journal article" date="2014" name="Appl. Environ. Microbiol.">
        <title>Insights into the Microbial Degradation of Rubber and Gutta-Percha by Analysis of the Complete Genome of Nocardia nova SH22a.</title>
        <authorList>
            <person name="Luo Q."/>
            <person name="Hiessl S."/>
            <person name="Poehlein A."/>
            <person name="Daniel R."/>
            <person name="Steinbuchel A."/>
        </authorList>
    </citation>
    <scope>NUCLEOTIDE SEQUENCE [LARGE SCALE GENOMIC DNA]</scope>
    <source>
        <strain evidence="2">SH22a</strain>
    </source>
</reference>
<evidence type="ECO:0000256" key="1">
    <source>
        <dbReference type="SAM" id="MobiDB-lite"/>
    </source>
</evidence>